<feature type="compositionally biased region" description="Basic residues" evidence="1">
    <location>
        <begin position="121"/>
        <end position="132"/>
    </location>
</feature>
<accession>A0A9D1IFU1</accession>
<comment type="caution">
    <text evidence="2">The sequence shown here is derived from an EMBL/GenBank/DDBJ whole genome shotgun (WGS) entry which is preliminary data.</text>
</comment>
<dbReference type="AlphaFoldDB" id="A0A9D1IFU1"/>
<protein>
    <submittedName>
        <fullName evidence="2">Nitrous oxide-stimulated promoter family protein</fullName>
    </submittedName>
</protein>
<name>A0A9D1IFU1_9BURK</name>
<feature type="region of interest" description="Disordered" evidence="1">
    <location>
        <begin position="110"/>
        <end position="132"/>
    </location>
</feature>
<dbReference type="Proteomes" id="UP000824083">
    <property type="component" value="Unassembled WGS sequence"/>
</dbReference>
<evidence type="ECO:0000256" key="1">
    <source>
        <dbReference type="SAM" id="MobiDB-lite"/>
    </source>
</evidence>
<gene>
    <name evidence="2" type="ORF">IAC56_00045</name>
</gene>
<reference evidence="2" key="2">
    <citation type="journal article" date="2021" name="PeerJ">
        <title>Extensive microbial diversity within the chicken gut microbiome revealed by metagenomics and culture.</title>
        <authorList>
            <person name="Gilroy R."/>
            <person name="Ravi A."/>
            <person name="Getino M."/>
            <person name="Pursley I."/>
            <person name="Horton D.L."/>
            <person name="Alikhan N.F."/>
            <person name="Baker D."/>
            <person name="Gharbi K."/>
            <person name="Hall N."/>
            <person name="Watson M."/>
            <person name="Adriaenssens E.M."/>
            <person name="Foster-Nyarko E."/>
            <person name="Jarju S."/>
            <person name="Secka A."/>
            <person name="Antonio M."/>
            <person name="Oren A."/>
            <person name="Chaudhuri R.R."/>
            <person name="La Ragione R."/>
            <person name="Hildebrand F."/>
            <person name="Pallen M.J."/>
        </authorList>
    </citation>
    <scope>NUCLEOTIDE SEQUENCE</scope>
    <source>
        <strain evidence="2">7463</strain>
    </source>
</reference>
<dbReference type="EMBL" id="DVMY01000003">
    <property type="protein sequence ID" value="HIU36665.1"/>
    <property type="molecule type" value="Genomic_DNA"/>
</dbReference>
<dbReference type="Pfam" id="PF11756">
    <property type="entry name" value="YgbA_NO"/>
    <property type="match status" value="1"/>
</dbReference>
<reference evidence="2" key="1">
    <citation type="submission" date="2020-10" db="EMBL/GenBank/DDBJ databases">
        <authorList>
            <person name="Gilroy R."/>
        </authorList>
    </citation>
    <scope>NUCLEOTIDE SEQUENCE</scope>
    <source>
        <strain evidence="2">7463</strain>
    </source>
</reference>
<sequence>MQQVNARVHAERLEKRALKREATLLRSMVEDYCRRHHQSDELCEDCKAFLTYALTRLACCPFGEKKPTCAKCKIHCYRAEEKETARQIMREEGPRMLLKHPLLTLEHLIKNTKEAPDRPRNPRAKHSKATDR</sequence>
<organism evidence="2 3">
    <name type="scientific">Candidatus Aphodousia faecigallinarum</name>
    <dbReference type="NCBI Taxonomy" id="2840677"/>
    <lineage>
        <taxon>Bacteria</taxon>
        <taxon>Pseudomonadati</taxon>
        <taxon>Pseudomonadota</taxon>
        <taxon>Betaproteobacteria</taxon>
        <taxon>Burkholderiales</taxon>
        <taxon>Sutterellaceae</taxon>
        <taxon>Sutterellaceae incertae sedis</taxon>
        <taxon>Candidatus Aphodousia</taxon>
    </lineage>
</organism>
<dbReference type="InterPro" id="IPR020483">
    <property type="entry name" value="Uncharacterised_YgbA"/>
</dbReference>
<feature type="compositionally biased region" description="Basic and acidic residues" evidence="1">
    <location>
        <begin position="110"/>
        <end position="120"/>
    </location>
</feature>
<proteinExistence type="predicted"/>
<dbReference type="NCBIfam" id="NF007714">
    <property type="entry name" value="PRK10410.1-2"/>
    <property type="match status" value="1"/>
</dbReference>
<evidence type="ECO:0000313" key="2">
    <source>
        <dbReference type="EMBL" id="HIU36665.1"/>
    </source>
</evidence>
<evidence type="ECO:0000313" key="3">
    <source>
        <dbReference type="Proteomes" id="UP000824083"/>
    </source>
</evidence>